<keyword evidence="3" id="KW-1185">Reference proteome</keyword>
<reference evidence="2" key="1">
    <citation type="submission" date="2020-03" db="EMBL/GenBank/DDBJ databases">
        <authorList>
            <person name="Weist P."/>
        </authorList>
    </citation>
    <scope>NUCLEOTIDE SEQUENCE</scope>
</reference>
<organism evidence="2 3">
    <name type="scientific">Pleuronectes platessa</name>
    <name type="common">European plaice</name>
    <dbReference type="NCBI Taxonomy" id="8262"/>
    <lineage>
        <taxon>Eukaryota</taxon>
        <taxon>Metazoa</taxon>
        <taxon>Chordata</taxon>
        <taxon>Craniata</taxon>
        <taxon>Vertebrata</taxon>
        <taxon>Euteleostomi</taxon>
        <taxon>Actinopterygii</taxon>
        <taxon>Neopterygii</taxon>
        <taxon>Teleostei</taxon>
        <taxon>Neoteleostei</taxon>
        <taxon>Acanthomorphata</taxon>
        <taxon>Carangaria</taxon>
        <taxon>Pleuronectiformes</taxon>
        <taxon>Pleuronectoidei</taxon>
        <taxon>Pleuronectidae</taxon>
        <taxon>Pleuronectes</taxon>
    </lineage>
</organism>
<proteinExistence type="predicted"/>
<evidence type="ECO:0000313" key="3">
    <source>
        <dbReference type="Proteomes" id="UP001153269"/>
    </source>
</evidence>
<feature type="region of interest" description="Disordered" evidence="1">
    <location>
        <begin position="124"/>
        <end position="172"/>
    </location>
</feature>
<feature type="compositionally biased region" description="Basic and acidic residues" evidence="1">
    <location>
        <begin position="145"/>
        <end position="164"/>
    </location>
</feature>
<accession>A0A9N7VAK2</accession>
<protein>
    <submittedName>
        <fullName evidence="2">Uncharacterized protein</fullName>
    </submittedName>
</protein>
<dbReference type="AlphaFoldDB" id="A0A9N7VAK2"/>
<gene>
    <name evidence="2" type="ORF">PLEPLA_LOCUS33681</name>
</gene>
<comment type="caution">
    <text evidence="2">The sequence shown here is derived from an EMBL/GenBank/DDBJ whole genome shotgun (WGS) entry which is preliminary data.</text>
</comment>
<name>A0A9N7VAK2_PLEPL</name>
<evidence type="ECO:0000313" key="2">
    <source>
        <dbReference type="EMBL" id="CAB1445937.1"/>
    </source>
</evidence>
<evidence type="ECO:0000256" key="1">
    <source>
        <dbReference type="SAM" id="MobiDB-lite"/>
    </source>
</evidence>
<dbReference type="EMBL" id="CADEAL010003824">
    <property type="protein sequence ID" value="CAB1445937.1"/>
    <property type="molecule type" value="Genomic_DNA"/>
</dbReference>
<sequence length="172" mass="18223">MWFSEEERCPLPFGGCSGVFSPAACSGSHLASCEPNGPLVLAQPAAARHAQLASKFSPRSDLYIFPFCGNFLSSSAEKGDDSGGDATNGRMREMLQCDRGGNMNNLPMFRLLSLAGLKLSSLSPGSRRGLSGCVAGSSAVEDGPAGERSEGSKPRRRDERGGGERRRRGEPR</sequence>
<dbReference type="Proteomes" id="UP001153269">
    <property type="component" value="Unassembled WGS sequence"/>
</dbReference>